<reference evidence="3 4" key="1">
    <citation type="submission" date="2018-12" db="EMBL/GenBank/DDBJ databases">
        <authorList>
            <consortium name="Pathogen Informatics"/>
        </authorList>
    </citation>
    <scope>NUCLEOTIDE SEQUENCE [LARGE SCALE GENOMIC DNA]</scope>
    <source>
        <strain evidence="3 4">NCTC11214</strain>
    </source>
</reference>
<evidence type="ECO:0000256" key="1">
    <source>
        <dbReference type="SAM" id="MobiDB-lite"/>
    </source>
</evidence>
<dbReference type="EMBL" id="LR134117">
    <property type="protein sequence ID" value="VDZ51389.1"/>
    <property type="molecule type" value="Genomic_DNA"/>
</dbReference>
<dbReference type="InterPro" id="IPR045361">
    <property type="entry name" value="CIS_tube_prot_N"/>
</dbReference>
<evidence type="ECO:0000259" key="2">
    <source>
        <dbReference type="Pfam" id="PF19266"/>
    </source>
</evidence>
<evidence type="ECO:0000313" key="3">
    <source>
        <dbReference type="EMBL" id="VDZ51389.1"/>
    </source>
</evidence>
<dbReference type="RefSeq" id="WP_128135881.1">
    <property type="nucleotide sequence ID" value="NZ_LR134117.1"/>
</dbReference>
<name>A0A3S4FH17_SEROD</name>
<gene>
    <name evidence="3" type="ORF">NCTC11214_00180</name>
</gene>
<protein>
    <recommendedName>
        <fullName evidence="2">Contractile injection system tube protein N-terminal domain-containing protein</fullName>
    </recommendedName>
</protein>
<accession>A0A3S4FH17</accession>
<feature type="domain" description="Contractile injection system tube protein N-terminal" evidence="2">
    <location>
        <begin position="29"/>
        <end position="166"/>
    </location>
</feature>
<feature type="region of interest" description="Disordered" evidence="1">
    <location>
        <begin position="1"/>
        <end position="22"/>
    </location>
</feature>
<dbReference type="AlphaFoldDB" id="A0A3S4FH17"/>
<dbReference type="Proteomes" id="UP000281391">
    <property type="component" value="Chromosome"/>
</dbReference>
<organism evidence="3 4">
    <name type="scientific">Serratia odorifera</name>
    <dbReference type="NCBI Taxonomy" id="618"/>
    <lineage>
        <taxon>Bacteria</taxon>
        <taxon>Pseudomonadati</taxon>
        <taxon>Pseudomonadota</taxon>
        <taxon>Gammaproteobacteria</taxon>
        <taxon>Enterobacterales</taxon>
        <taxon>Yersiniaceae</taxon>
        <taxon>Serratia</taxon>
    </lineage>
</organism>
<proteinExistence type="predicted"/>
<evidence type="ECO:0000313" key="4">
    <source>
        <dbReference type="Proteomes" id="UP000281391"/>
    </source>
</evidence>
<sequence length="228" mass="24614">MNNGSANDDGITGTWAGKVDVGPYPGTSTDEKFTAMYNPESIHLDYVATATTPLAGLNQDFTQSPYSEIEPPTLSLELILDARGPKGGVSVNDQVKKLRHLCFAMGPMGKFPRVQVLWGEMRWHGYDHFRGYVQNLAIVYTLFDRSGKPLRATVTLTLKALVSDATASLKATQAPTKQVLQLPDKTSLPQLLALAPVATGAAGYLATAYANDMDNLSGLMPGQRLISR</sequence>
<dbReference type="KEGG" id="sof:NCTC11214_00180"/>
<dbReference type="Pfam" id="PF19266">
    <property type="entry name" value="CIS_tube"/>
    <property type="match status" value="1"/>
</dbReference>